<dbReference type="STRING" id="2880.D7G1G0"/>
<dbReference type="Gene3D" id="2.30.30.380">
    <property type="entry name" value="Zn-finger domain of Sec23/24"/>
    <property type="match status" value="1"/>
</dbReference>
<dbReference type="PROSITE" id="PS50172">
    <property type="entry name" value="BRCT"/>
    <property type="match status" value="3"/>
</dbReference>
<feature type="compositionally biased region" description="Basic and acidic residues" evidence="5">
    <location>
        <begin position="1085"/>
        <end position="1095"/>
    </location>
</feature>
<feature type="domain" description="BRCT" evidence="6">
    <location>
        <begin position="1"/>
        <end position="59"/>
    </location>
</feature>
<protein>
    <recommendedName>
        <fullName evidence="10">BRCT domain-containing protein</fullName>
    </recommendedName>
</protein>
<feature type="compositionally biased region" description="Low complexity" evidence="5">
    <location>
        <begin position="263"/>
        <end position="278"/>
    </location>
</feature>
<feature type="compositionally biased region" description="Low complexity" evidence="5">
    <location>
        <begin position="1458"/>
        <end position="1493"/>
    </location>
</feature>
<sequence>MRDEYRRLLRTLGADVRARLPKSMETLTHLVWQGGDEGTAQKASDAGVALVSPSWVHVCDKGGVHAAEHDHPAAFSPDLYAVVADKKKRKARRKPARRKPTLEPTIDEWQDVDKTGLCFSSSQRDPPDLGLEADDLVGEDRSSSHNSGRGEAAAKAKREASSKRSNHASSSSSSSASRSKWSEPRDDDDDSGGGGDSSPPPATEGRDAPSYVRDGGGGGGGSGSAGSRSGKIGDAPLRSRSALPLASPRNTYGSGRFSRRSSEPSAAAAPVKGTAAVRAGGGGDGEEEVVEEDDDDDDDDDGWFGEDGAAGGGGEAPTEEVGVDLESTVLADQGPDEEMETGLNDTVVADDDASNTDTDSETAARAVMAETSAGRPAGRSGRCGAAVSGGGGQCPAGDHDESRCDQQGPRPSSSTAPPPEEENAVAGGAAGGDASPASPGSSEKFSSWKVGGRGLLGRGSAKKNGRLLVTGLGSAGRVGGPARASAPVLASPGLYLDGARRGGGGRARSSRAGVGVSSPGDTSDVFGMSDGDETERTMLDSTDCDSKAANRGHVSQSEADDSETDDGPADAATGGSYRKLSRRSSIRGPQTGAGGGGGGGRRQSRVSPGPSPRLAPKGVGGSGTGGITTPVSGTRRRGCSAKNPMREPESAVRGSGGAAGGRGTTTPASGYAADLSAGTSRVSKARARTGPAAGGGGGSGEGGRRSRAGKGAGDHPKEPVEGGAEGEAQDGWSCGKCTFLNELAARKCVMCQSAAPRASRRPPRARGTRNGTDPAARSERGMSSPPPRGGSGIPPAEGAGGAASSGGRGAGGERGLSSAAAAAGDVSSPNGTWEGYEMGRSTASSSAKSTRGPPPLAAPVSNRKLCPKVGTDSAGIDRDVEPSRASGGSHGKHQQGLLQGNGGIGGATPPGGDAPHHPPVAASLPGLASPGTSLFRRAAAGAVPGSSVVDRAGGVASSSHGNAGAGDTGGDSGGRRLATGEKVVGGRRGGSDAGVKGGRAAATLNTTPGGGQGAGVVSLPRPCDEEEGSTAPAIRLFEAVPSPSTSLLGRPPPDAAVRGAGAETVAAGTGPGVAGAAVDGAGLRDAARGGDDGGRDLAAAGERDGDEEAGEGETGGMEVAPQVGGHPRGNDADTAEESDTETVQRSCHDGSSPKEGGSPADDPGTEAPPGGQTLLERAAEEEEEEEEDASAGGAACTAAAAVVDAAQGSNTERTGRSGVGERRGSARLRNGGVGGRRRGERGRKDRGVACSTSPLPGEGQEAKDGGAPEKAVAAAGVDGAGRGDGGDAVREDASAAPVASPSAAAEEEASAATAGTVSVEDAAPAGRAGSKRRASTRRGVAASVAAASSAVSAGRGGSKRRVSTRGAAAASAPAAGGVASSSAAARVADALSAGKAGPVVSSQSLDDITEAVVAMSALVGEDRTVGQPGASQENANSVENHDTAAAQRRRQQQPPPSQGQGQRQAAGAGSGRAEGQESASSAAVAAVQVPMPRAGGGGAEVKGPPRGGVPGLPRSSAPVRGGRQLRKRKAREGCETPNARFRTPSVVTVAVVLLRRGGRRRGRRKRQEEWGGRGRGRTAVELGVPPQEGAGEGERSDKLQGVVRVVFSGLQPGDRQAAASVVRSLSKTHRPHGSGVCMSDAEAYTHLVIPDVSRRTLKVLFALCAPLSPNGRPPVVVTVAWLYESLEKGFFVDSEAFRPDRYRGPALEGGSVEGPEEGGSATAAGATKESRSISSSLLQGERVMLGGIADPPPSVVETLALATGGQITHCLHDATLLLAETETALEAWVEQQKKPEASGGGGGGSGSRGVSKISARPGGNSIGTGRRGLGASTASSRNASRGAAGGRRGVLGKGKGSAAAGPGGWGEEEESALKGLAEKLGVVRLPWLFDSVEKGVRVDKENFLIMAEGTSQSGAEGDATASQEW</sequence>
<feature type="compositionally biased region" description="Acidic residues" evidence="5">
    <location>
        <begin position="348"/>
        <end position="360"/>
    </location>
</feature>
<dbReference type="Proteomes" id="UP000002630">
    <property type="component" value="Linkage Group LG18"/>
</dbReference>
<feature type="compositionally biased region" description="Acidic residues" evidence="5">
    <location>
        <begin position="558"/>
        <end position="568"/>
    </location>
</feature>
<feature type="compositionally biased region" description="Basic residues" evidence="5">
    <location>
        <begin position="758"/>
        <end position="767"/>
    </location>
</feature>
<dbReference type="PROSITE" id="PS01358">
    <property type="entry name" value="ZF_RANBP2_1"/>
    <property type="match status" value="1"/>
</dbReference>
<evidence type="ECO:0000313" key="9">
    <source>
        <dbReference type="Proteomes" id="UP000002630"/>
    </source>
</evidence>
<evidence type="ECO:0000256" key="2">
    <source>
        <dbReference type="ARBA" id="ARBA00022771"/>
    </source>
</evidence>
<feature type="compositionally biased region" description="Basic and acidic residues" evidence="5">
    <location>
        <begin position="534"/>
        <end position="548"/>
    </location>
</feature>
<feature type="compositionally biased region" description="Low complexity" evidence="5">
    <location>
        <begin position="1337"/>
        <end position="1353"/>
    </location>
</feature>
<dbReference type="Gene3D" id="3.40.50.10190">
    <property type="entry name" value="BRCT domain"/>
    <property type="match status" value="2"/>
</dbReference>
<dbReference type="PROSITE" id="PS50199">
    <property type="entry name" value="ZF_RANBP2_2"/>
    <property type="match status" value="1"/>
</dbReference>
<feature type="region of interest" description="Disordered" evidence="5">
    <location>
        <begin position="86"/>
        <end position="465"/>
    </location>
</feature>
<name>D7G1G0_ECTSI</name>
<reference evidence="8 9" key="1">
    <citation type="journal article" date="2010" name="Nature">
        <title>The Ectocarpus genome and the independent evolution of multicellularity in brown algae.</title>
        <authorList>
            <person name="Cock J.M."/>
            <person name="Sterck L."/>
            <person name="Rouze P."/>
            <person name="Scornet D."/>
            <person name="Allen A.E."/>
            <person name="Amoutzias G."/>
            <person name="Anthouard V."/>
            <person name="Artiguenave F."/>
            <person name="Aury J.M."/>
            <person name="Badger J.H."/>
            <person name="Beszteri B."/>
            <person name="Billiau K."/>
            <person name="Bonnet E."/>
            <person name="Bothwell J.H."/>
            <person name="Bowler C."/>
            <person name="Boyen C."/>
            <person name="Brownlee C."/>
            <person name="Carrano C.J."/>
            <person name="Charrier B."/>
            <person name="Cho G.Y."/>
            <person name="Coelho S.M."/>
            <person name="Collen J."/>
            <person name="Corre E."/>
            <person name="Da Silva C."/>
            <person name="Delage L."/>
            <person name="Delaroque N."/>
            <person name="Dittami S.M."/>
            <person name="Doulbeau S."/>
            <person name="Elias M."/>
            <person name="Farnham G."/>
            <person name="Gachon C.M."/>
            <person name="Gschloessl B."/>
            <person name="Heesch S."/>
            <person name="Jabbari K."/>
            <person name="Jubin C."/>
            <person name="Kawai H."/>
            <person name="Kimura K."/>
            <person name="Kloareg B."/>
            <person name="Kupper F.C."/>
            <person name="Lang D."/>
            <person name="Le Bail A."/>
            <person name="Leblanc C."/>
            <person name="Lerouge P."/>
            <person name="Lohr M."/>
            <person name="Lopez P.J."/>
            <person name="Martens C."/>
            <person name="Maumus F."/>
            <person name="Michel G."/>
            <person name="Miranda-Saavedra D."/>
            <person name="Morales J."/>
            <person name="Moreau H."/>
            <person name="Motomura T."/>
            <person name="Nagasato C."/>
            <person name="Napoli C.A."/>
            <person name="Nelson D.R."/>
            <person name="Nyvall-Collen P."/>
            <person name="Peters A.F."/>
            <person name="Pommier C."/>
            <person name="Potin P."/>
            <person name="Poulain J."/>
            <person name="Quesneville H."/>
            <person name="Read B."/>
            <person name="Rensing S.A."/>
            <person name="Ritter A."/>
            <person name="Rousvoal S."/>
            <person name="Samanta M."/>
            <person name="Samson G."/>
            <person name="Schroeder D.C."/>
            <person name="Segurens B."/>
            <person name="Strittmatter M."/>
            <person name="Tonon T."/>
            <person name="Tregear J.W."/>
            <person name="Valentin K."/>
            <person name="von Dassow P."/>
            <person name="Yamagishi T."/>
            <person name="Van de Peer Y."/>
            <person name="Wincker P."/>
        </authorList>
    </citation>
    <scope>NUCLEOTIDE SEQUENCE [LARGE SCALE GENOMIC DNA]</scope>
    <source>
        <strain evidence="9">Ec32 / CCAP1310/4</strain>
    </source>
</reference>
<feature type="compositionally biased region" description="Gly residues" evidence="5">
    <location>
        <begin position="591"/>
        <end position="601"/>
    </location>
</feature>
<feature type="compositionally biased region" description="Low complexity" evidence="5">
    <location>
        <begin position="1055"/>
        <end position="1084"/>
    </location>
</feature>
<evidence type="ECO:0000256" key="3">
    <source>
        <dbReference type="ARBA" id="ARBA00022833"/>
    </source>
</evidence>
<feature type="compositionally biased region" description="Gly residues" evidence="5">
    <location>
        <begin position="1843"/>
        <end position="1865"/>
    </location>
</feature>
<feature type="compositionally biased region" description="Gly residues" evidence="5">
    <location>
        <begin position="798"/>
        <end position="814"/>
    </location>
</feature>
<feature type="region of interest" description="Disordered" evidence="5">
    <location>
        <begin position="1423"/>
        <end position="1535"/>
    </location>
</feature>
<dbReference type="GO" id="GO:0008270">
    <property type="term" value="F:zinc ion binding"/>
    <property type="evidence" value="ECO:0007669"/>
    <property type="project" value="UniProtKB-KW"/>
</dbReference>
<feature type="compositionally biased region" description="Gly residues" evidence="5">
    <location>
        <begin position="899"/>
        <end position="909"/>
    </location>
</feature>
<keyword evidence="2 4" id="KW-0863">Zinc-finger</keyword>
<feature type="domain" description="BRCT" evidence="6">
    <location>
        <begin position="1594"/>
        <end position="1699"/>
    </location>
</feature>
<accession>D7G1G0</accession>
<feature type="compositionally biased region" description="Basic and acidic residues" evidence="5">
    <location>
        <begin position="1213"/>
        <end position="1224"/>
    </location>
</feature>
<feature type="compositionally biased region" description="Low complexity" evidence="5">
    <location>
        <begin position="815"/>
        <end position="824"/>
    </location>
</feature>
<feature type="compositionally biased region" description="Basic and acidic residues" evidence="5">
    <location>
        <begin position="1284"/>
        <end position="1293"/>
    </location>
</feature>
<feature type="domain" description="RanBP2-type" evidence="7">
    <location>
        <begin position="724"/>
        <end position="757"/>
    </location>
</feature>
<dbReference type="InterPro" id="IPR036443">
    <property type="entry name" value="Znf_RanBP2_sf"/>
</dbReference>
<feature type="compositionally biased region" description="Low complexity" evidence="5">
    <location>
        <begin position="938"/>
        <end position="949"/>
    </location>
</feature>
<feature type="region of interest" description="Disordered" evidence="5">
    <location>
        <begin position="1706"/>
        <end position="1732"/>
    </location>
</feature>
<feature type="compositionally biased region" description="Low complexity" evidence="5">
    <location>
        <begin position="1718"/>
        <end position="1727"/>
    </location>
</feature>
<evidence type="ECO:0000256" key="5">
    <source>
        <dbReference type="SAM" id="MobiDB-lite"/>
    </source>
</evidence>
<organism evidence="8 9">
    <name type="scientific">Ectocarpus siliculosus</name>
    <name type="common">Brown alga</name>
    <name type="synonym">Conferva siliculosa</name>
    <dbReference type="NCBI Taxonomy" id="2880"/>
    <lineage>
        <taxon>Eukaryota</taxon>
        <taxon>Sar</taxon>
        <taxon>Stramenopiles</taxon>
        <taxon>Ochrophyta</taxon>
        <taxon>PX clade</taxon>
        <taxon>Phaeophyceae</taxon>
        <taxon>Ectocarpales</taxon>
        <taxon>Ectocarpaceae</taxon>
        <taxon>Ectocarpus</taxon>
    </lineage>
</organism>
<feature type="compositionally biased region" description="Low complexity" evidence="5">
    <location>
        <begin position="1294"/>
        <end position="1320"/>
    </location>
</feature>
<feature type="compositionally biased region" description="Basic and acidic residues" evidence="5">
    <location>
        <begin position="152"/>
        <end position="162"/>
    </location>
</feature>
<dbReference type="SMART" id="SM00547">
    <property type="entry name" value="ZnF_RBZ"/>
    <property type="match status" value="1"/>
</dbReference>
<feature type="compositionally biased region" description="Low complexity" evidence="5">
    <location>
        <begin position="1830"/>
        <end position="1842"/>
    </location>
</feature>
<feature type="compositionally biased region" description="Acidic residues" evidence="5">
    <location>
        <begin position="284"/>
        <end position="304"/>
    </location>
</feature>
<keyword evidence="9" id="KW-1185">Reference proteome</keyword>
<gene>
    <name evidence="8" type="ORF">Esi_0045_0024</name>
</gene>
<dbReference type="InterPro" id="IPR001876">
    <property type="entry name" value="Znf_RanBP2"/>
</dbReference>
<feature type="compositionally biased region" description="Gly residues" evidence="5">
    <location>
        <begin position="692"/>
        <end position="701"/>
    </location>
</feature>
<feature type="compositionally biased region" description="Low complexity" evidence="5">
    <location>
        <begin position="1364"/>
        <end position="1394"/>
    </location>
</feature>
<evidence type="ECO:0000313" key="8">
    <source>
        <dbReference type="EMBL" id="CBJ26768.1"/>
    </source>
</evidence>
<feature type="compositionally biased region" description="Gly residues" evidence="5">
    <location>
        <begin position="214"/>
        <end position="224"/>
    </location>
</feature>
<evidence type="ECO:0000259" key="6">
    <source>
        <dbReference type="PROSITE" id="PS50172"/>
    </source>
</evidence>
<dbReference type="InterPro" id="IPR036420">
    <property type="entry name" value="BRCT_dom_sf"/>
</dbReference>
<feature type="compositionally biased region" description="Basic residues" evidence="5">
    <location>
        <begin position="86"/>
        <end position="99"/>
    </location>
</feature>
<proteinExistence type="predicted"/>
<feature type="compositionally biased region" description="Low complexity" evidence="5">
    <location>
        <begin position="424"/>
        <end position="443"/>
    </location>
</feature>
<feature type="compositionally biased region" description="Gly residues" evidence="5">
    <location>
        <begin position="1798"/>
        <end position="1807"/>
    </location>
</feature>
<feature type="compositionally biased region" description="Gly residues" evidence="5">
    <location>
        <begin position="1494"/>
        <end position="1510"/>
    </location>
</feature>
<evidence type="ECO:0000256" key="1">
    <source>
        <dbReference type="ARBA" id="ARBA00022723"/>
    </source>
</evidence>
<dbReference type="OMA" id="NRHIHAR"/>
<dbReference type="OrthoDB" id="10587334at2759"/>
<feature type="region of interest" description="Disordered" evidence="5">
    <location>
        <begin position="1558"/>
        <end position="1595"/>
    </location>
</feature>
<evidence type="ECO:0008006" key="10">
    <source>
        <dbReference type="Google" id="ProtNLM"/>
    </source>
</evidence>
<feature type="region of interest" description="Disordered" evidence="5">
    <location>
        <begin position="1789"/>
        <end position="1867"/>
    </location>
</feature>
<feature type="compositionally biased region" description="Gly residues" evidence="5">
    <location>
        <begin position="654"/>
        <end position="663"/>
    </location>
</feature>
<feature type="compositionally biased region" description="Low complexity" evidence="5">
    <location>
        <begin position="167"/>
        <end position="179"/>
    </location>
</feature>
<evidence type="ECO:0000256" key="4">
    <source>
        <dbReference type="PROSITE-ProRule" id="PRU00322"/>
    </source>
</evidence>
<feature type="compositionally biased region" description="Gly residues" evidence="5">
    <location>
        <begin position="986"/>
        <end position="997"/>
    </location>
</feature>
<evidence type="ECO:0000259" key="7">
    <source>
        <dbReference type="PROSITE" id="PS50199"/>
    </source>
</evidence>
<dbReference type="EMBL" id="FN649743">
    <property type="protein sequence ID" value="CBJ26768.1"/>
    <property type="molecule type" value="Genomic_DNA"/>
</dbReference>
<feature type="region of interest" description="Disordered" evidence="5">
    <location>
        <begin position="752"/>
        <end position="1405"/>
    </location>
</feature>
<feature type="compositionally biased region" description="Acidic residues" evidence="5">
    <location>
        <begin position="1179"/>
        <end position="1189"/>
    </location>
</feature>
<feature type="compositionally biased region" description="Polar residues" evidence="5">
    <location>
        <begin position="1429"/>
        <end position="1438"/>
    </location>
</feature>
<feature type="compositionally biased region" description="Low complexity" evidence="5">
    <location>
        <begin position="377"/>
        <end position="386"/>
    </location>
</feature>
<dbReference type="EMBL" id="FN648652">
    <property type="protein sequence ID" value="CBJ26768.1"/>
    <property type="molecule type" value="Genomic_DNA"/>
</dbReference>
<dbReference type="SUPFAM" id="SSF52113">
    <property type="entry name" value="BRCT domain"/>
    <property type="match status" value="3"/>
</dbReference>
<keyword evidence="3" id="KW-0862">Zinc</keyword>
<keyword evidence="1" id="KW-0479">Metal-binding</keyword>
<dbReference type="SUPFAM" id="SSF90209">
    <property type="entry name" value="Ran binding protein zinc finger-like"/>
    <property type="match status" value="1"/>
</dbReference>
<dbReference type="InterPro" id="IPR001357">
    <property type="entry name" value="BRCT_dom"/>
</dbReference>
<feature type="region of interest" description="Disordered" evidence="5">
    <location>
        <begin position="497"/>
        <end position="733"/>
    </location>
</feature>
<feature type="compositionally biased region" description="Gly residues" evidence="5">
    <location>
        <begin position="963"/>
        <end position="972"/>
    </location>
</feature>
<feature type="domain" description="BRCT" evidence="6">
    <location>
        <begin position="1876"/>
        <end position="1905"/>
    </location>
</feature>
<dbReference type="InParanoid" id="D7G1G0"/>
<feature type="compositionally biased region" description="Low complexity" evidence="5">
    <location>
        <begin position="1190"/>
        <end position="1206"/>
    </location>
</feature>
<feature type="compositionally biased region" description="Low complexity" evidence="5">
    <location>
        <begin position="839"/>
        <end position="851"/>
    </location>
</feature>